<accession>A0A1M7DWN2</accession>
<gene>
    <name evidence="1" type="ORF">SAMN05444159_6953</name>
</gene>
<proteinExistence type="predicted"/>
<evidence type="ECO:0000313" key="1">
    <source>
        <dbReference type="EMBL" id="SHL83847.1"/>
    </source>
</evidence>
<name>A0A1M7DWN2_9BRAD</name>
<evidence type="ECO:0000313" key="2">
    <source>
        <dbReference type="Proteomes" id="UP000189935"/>
    </source>
</evidence>
<reference evidence="1 2" key="1">
    <citation type="submission" date="2016-11" db="EMBL/GenBank/DDBJ databases">
        <authorList>
            <person name="Jaros S."/>
            <person name="Januszkiewicz K."/>
            <person name="Wedrychowicz H."/>
        </authorList>
    </citation>
    <scope>NUCLEOTIDE SEQUENCE [LARGE SCALE GENOMIC DNA]</scope>
    <source>
        <strain evidence="1 2">GAS499</strain>
    </source>
</reference>
<dbReference type="AlphaFoldDB" id="A0A1M7DWN2"/>
<organism evidence="1 2">
    <name type="scientific">Bradyrhizobium lablabi</name>
    <dbReference type="NCBI Taxonomy" id="722472"/>
    <lineage>
        <taxon>Bacteria</taxon>
        <taxon>Pseudomonadati</taxon>
        <taxon>Pseudomonadota</taxon>
        <taxon>Alphaproteobacteria</taxon>
        <taxon>Hyphomicrobiales</taxon>
        <taxon>Nitrobacteraceae</taxon>
        <taxon>Bradyrhizobium</taxon>
    </lineage>
</organism>
<dbReference type="Proteomes" id="UP000189935">
    <property type="component" value="Chromosome I"/>
</dbReference>
<protein>
    <submittedName>
        <fullName evidence="1">Uncharacterized protein</fullName>
    </submittedName>
</protein>
<dbReference type="EMBL" id="LT670844">
    <property type="protein sequence ID" value="SHL83847.1"/>
    <property type="molecule type" value="Genomic_DNA"/>
</dbReference>
<sequence>MGEVVQFIPKREVERARLIEQARAIYERIFPTEGPASLQSRT</sequence>